<dbReference type="PANTHER" id="PTHR30024:SF48">
    <property type="entry name" value="ABC TRANSPORTER SUBSTRATE-BINDING PROTEIN"/>
    <property type="match status" value="1"/>
</dbReference>
<feature type="signal peptide" evidence="1">
    <location>
        <begin position="1"/>
        <end position="31"/>
    </location>
</feature>
<proteinExistence type="predicted"/>
<dbReference type="EMBL" id="MBLM01000112">
    <property type="protein sequence ID" value="OHV37624.1"/>
    <property type="molecule type" value="Genomic_DNA"/>
</dbReference>
<reference evidence="4" key="1">
    <citation type="submission" date="2016-07" db="EMBL/GenBank/DDBJ databases">
        <title>Sequence Frankia sp. strain CcI1.17.</title>
        <authorList>
            <person name="Ghodhbane-Gtari F."/>
            <person name="Swanson E."/>
            <person name="Gueddou A."/>
            <person name="Morris K."/>
            <person name="Hezbri K."/>
            <person name="Ktari A."/>
            <person name="Nouioui I."/>
            <person name="Abebe-Akele F."/>
            <person name="Simpson S."/>
            <person name="Thomas K."/>
            <person name="Gtari M."/>
            <person name="Tisa L.S."/>
            <person name="Hurst S."/>
        </authorList>
    </citation>
    <scope>NUCLEOTIDE SEQUENCE [LARGE SCALE GENOMIC DNA]</scope>
    <source>
        <strain evidence="4">Cc1.17</strain>
    </source>
</reference>
<dbReference type="AlphaFoldDB" id="A0A1S1QYT2"/>
<accession>A0A1S1QYT2</accession>
<keyword evidence="1" id="KW-0732">Signal</keyword>
<dbReference type="SUPFAM" id="SSF53850">
    <property type="entry name" value="Periplasmic binding protein-like II"/>
    <property type="match status" value="1"/>
</dbReference>
<evidence type="ECO:0000313" key="3">
    <source>
        <dbReference type="EMBL" id="OHV37624.1"/>
    </source>
</evidence>
<feature type="domain" description="SsuA/THI5-like" evidence="2">
    <location>
        <begin position="79"/>
        <end position="204"/>
    </location>
</feature>
<dbReference type="InterPro" id="IPR015168">
    <property type="entry name" value="SsuA/THI5"/>
</dbReference>
<name>A0A1S1QYT2_9ACTN</name>
<sequence>MGRTKWATRAAIGLGLVTLLTVACGSGGSDADASPAPAPAAGGAVDLSKVTLNVIDPLRLSEAELEPAGVADTPYKINYITVASAAETSATLASGKADLVLAGDVGFSAFAAADLPITAIRAVEIPRAWCGIVVPKDSPIRTVRDLVGKKIANLKSAGSEIVAINAFEKEGLNYFDDAEVVNFATVGDVVAAYRSGQVDAWAGCSAPVYSFVSSGAARFVVDGSSGPWRGNNLWAGSTAALGDPAREAAIVDFLHRAEAGYEWGQNNVDQLAEAQSKLVGAPAPILKALYAVGQIKGVPISKDVIDGLTQTYDLEVELGNIKPSKKDFSTYVTDRYNARIDNG</sequence>
<organism evidence="3 4">
    <name type="scientific">Parafrankia colletiae</name>
    <dbReference type="NCBI Taxonomy" id="573497"/>
    <lineage>
        <taxon>Bacteria</taxon>
        <taxon>Bacillati</taxon>
        <taxon>Actinomycetota</taxon>
        <taxon>Actinomycetes</taxon>
        <taxon>Frankiales</taxon>
        <taxon>Frankiaceae</taxon>
        <taxon>Parafrankia</taxon>
    </lineage>
</organism>
<evidence type="ECO:0000256" key="1">
    <source>
        <dbReference type="SAM" id="SignalP"/>
    </source>
</evidence>
<comment type="caution">
    <text evidence="3">The sequence shown here is derived from an EMBL/GenBank/DDBJ whole genome shotgun (WGS) entry which is preliminary data.</text>
</comment>
<keyword evidence="4" id="KW-1185">Reference proteome</keyword>
<evidence type="ECO:0000259" key="2">
    <source>
        <dbReference type="Pfam" id="PF09084"/>
    </source>
</evidence>
<dbReference type="PANTHER" id="PTHR30024">
    <property type="entry name" value="ALIPHATIC SULFONATES-BINDING PROTEIN-RELATED"/>
    <property type="match status" value="1"/>
</dbReference>
<feature type="chain" id="PRO_5039442385" description="SsuA/THI5-like domain-containing protein" evidence="1">
    <location>
        <begin position="32"/>
        <end position="343"/>
    </location>
</feature>
<dbReference type="Proteomes" id="UP000179627">
    <property type="component" value="Unassembled WGS sequence"/>
</dbReference>
<dbReference type="PROSITE" id="PS51257">
    <property type="entry name" value="PROKAR_LIPOPROTEIN"/>
    <property type="match status" value="1"/>
</dbReference>
<dbReference type="Pfam" id="PF09084">
    <property type="entry name" value="NMT1"/>
    <property type="match status" value="1"/>
</dbReference>
<evidence type="ECO:0000313" key="4">
    <source>
        <dbReference type="Proteomes" id="UP000179627"/>
    </source>
</evidence>
<gene>
    <name evidence="3" type="ORF">CC117_16715</name>
</gene>
<dbReference type="Gene3D" id="3.40.190.10">
    <property type="entry name" value="Periplasmic binding protein-like II"/>
    <property type="match status" value="2"/>
</dbReference>
<protein>
    <recommendedName>
        <fullName evidence="2">SsuA/THI5-like domain-containing protein</fullName>
    </recommendedName>
</protein>